<keyword evidence="12" id="KW-1185">Reference proteome</keyword>
<dbReference type="EMBL" id="SMAG01000004">
    <property type="protein sequence ID" value="TCS94193.1"/>
    <property type="molecule type" value="Genomic_DNA"/>
</dbReference>
<dbReference type="PANTHER" id="PTHR24421">
    <property type="entry name" value="NITRATE/NITRITE SENSOR PROTEIN NARX-RELATED"/>
    <property type="match status" value="1"/>
</dbReference>
<keyword evidence="7" id="KW-0067">ATP-binding</keyword>
<feature type="domain" description="PAS" evidence="10">
    <location>
        <begin position="4"/>
        <end position="41"/>
    </location>
</feature>
<dbReference type="Gene3D" id="3.30.450.20">
    <property type="entry name" value="PAS domain"/>
    <property type="match status" value="1"/>
</dbReference>
<dbReference type="NCBIfam" id="TIGR00229">
    <property type="entry name" value="sensory_box"/>
    <property type="match status" value="1"/>
</dbReference>
<dbReference type="InterPro" id="IPR036890">
    <property type="entry name" value="HATPase_C_sf"/>
</dbReference>
<reference evidence="11 12" key="1">
    <citation type="submission" date="2019-03" db="EMBL/GenBank/DDBJ databases">
        <title>Genomic Encyclopedia of Type Strains, Phase IV (KMG-IV): sequencing the most valuable type-strain genomes for metagenomic binning, comparative biology and taxonomic classification.</title>
        <authorList>
            <person name="Goeker M."/>
        </authorList>
    </citation>
    <scope>NUCLEOTIDE SEQUENCE [LARGE SCALE GENOMIC DNA]</scope>
    <source>
        <strain evidence="11 12">DSM 45707</strain>
    </source>
</reference>
<dbReference type="Proteomes" id="UP000294937">
    <property type="component" value="Unassembled WGS sequence"/>
</dbReference>
<dbReference type="Pfam" id="PF02518">
    <property type="entry name" value="HATPase_c"/>
    <property type="match status" value="1"/>
</dbReference>
<dbReference type="SUPFAM" id="SSF55785">
    <property type="entry name" value="PYP-like sensor domain (PAS domain)"/>
    <property type="match status" value="1"/>
</dbReference>
<dbReference type="InterPro" id="IPR050482">
    <property type="entry name" value="Sensor_HK_TwoCompSys"/>
</dbReference>
<dbReference type="GO" id="GO:0005524">
    <property type="term" value="F:ATP binding"/>
    <property type="evidence" value="ECO:0007669"/>
    <property type="project" value="UniProtKB-KW"/>
</dbReference>
<keyword evidence="3" id="KW-0597">Phosphoprotein</keyword>
<evidence type="ECO:0000256" key="3">
    <source>
        <dbReference type="ARBA" id="ARBA00022553"/>
    </source>
</evidence>
<dbReference type="InterPro" id="IPR005467">
    <property type="entry name" value="His_kinase_dom"/>
</dbReference>
<evidence type="ECO:0000259" key="10">
    <source>
        <dbReference type="PROSITE" id="PS50112"/>
    </source>
</evidence>
<evidence type="ECO:0000256" key="6">
    <source>
        <dbReference type="ARBA" id="ARBA00022777"/>
    </source>
</evidence>
<dbReference type="SMART" id="SM00387">
    <property type="entry name" value="HATPase_c"/>
    <property type="match status" value="1"/>
</dbReference>
<comment type="caution">
    <text evidence="11">The sequence shown here is derived from an EMBL/GenBank/DDBJ whole genome shotgun (WGS) entry which is preliminary data.</text>
</comment>
<dbReference type="PROSITE" id="PS50109">
    <property type="entry name" value="HIS_KIN"/>
    <property type="match status" value="1"/>
</dbReference>
<keyword evidence="5" id="KW-0547">Nucleotide-binding</keyword>
<evidence type="ECO:0000313" key="12">
    <source>
        <dbReference type="Proteomes" id="UP000294937"/>
    </source>
</evidence>
<proteinExistence type="predicted"/>
<evidence type="ECO:0000256" key="4">
    <source>
        <dbReference type="ARBA" id="ARBA00022679"/>
    </source>
</evidence>
<organism evidence="11 12">
    <name type="scientific">Hazenella coriacea</name>
    <dbReference type="NCBI Taxonomy" id="1179467"/>
    <lineage>
        <taxon>Bacteria</taxon>
        <taxon>Bacillati</taxon>
        <taxon>Bacillota</taxon>
        <taxon>Bacilli</taxon>
        <taxon>Bacillales</taxon>
        <taxon>Thermoactinomycetaceae</taxon>
        <taxon>Hazenella</taxon>
    </lineage>
</organism>
<accession>A0A4R3L3H7</accession>
<dbReference type="SUPFAM" id="SSF55874">
    <property type="entry name" value="ATPase domain of HSP90 chaperone/DNA topoisomerase II/histidine kinase"/>
    <property type="match status" value="1"/>
</dbReference>
<evidence type="ECO:0000256" key="5">
    <source>
        <dbReference type="ARBA" id="ARBA00022741"/>
    </source>
</evidence>
<dbReference type="AlphaFoldDB" id="A0A4R3L3H7"/>
<comment type="catalytic activity">
    <reaction evidence="1">
        <text>ATP + protein L-histidine = ADP + protein N-phospho-L-histidine.</text>
        <dbReference type="EC" id="2.7.13.3"/>
    </reaction>
</comment>
<dbReference type="GO" id="GO:0000155">
    <property type="term" value="F:phosphorelay sensor kinase activity"/>
    <property type="evidence" value="ECO:0007669"/>
    <property type="project" value="InterPro"/>
</dbReference>
<dbReference type="InterPro" id="IPR035965">
    <property type="entry name" value="PAS-like_dom_sf"/>
</dbReference>
<feature type="domain" description="Histidine kinase" evidence="9">
    <location>
        <begin position="144"/>
        <end position="335"/>
    </location>
</feature>
<dbReference type="Pfam" id="PF07730">
    <property type="entry name" value="HisKA_3"/>
    <property type="match status" value="1"/>
</dbReference>
<dbReference type="RefSeq" id="WP_341539271.1">
    <property type="nucleotide sequence ID" value="NZ_SMAG01000004.1"/>
</dbReference>
<dbReference type="PANTHER" id="PTHR24421:SF10">
    <property type="entry name" value="NITRATE_NITRITE SENSOR PROTEIN NARQ"/>
    <property type="match status" value="1"/>
</dbReference>
<keyword evidence="8" id="KW-0902">Two-component regulatory system</keyword>
<dbReference type="CDD" id="cd16917">
    <property type="entry name" value="HATPase_UhpB-NarQ-NarX-like"/>
    <property type="match status" value="1"/>
</dbReference>
<keyword evidence="4" id="KW-0808">Transferase</keyword>
<dbReference type="EC" id="2.7.13.3" evidence="2"/>
<evidence type="ECO:0000256" key="1">
    <source>
        <dbReference type="ARBA" id="ARBA00000085"/>
    </source>
</evidence>
<dbReference type="InterPro" id="IPR011712">
    <property type="entry name" value="Sig_transdc_His_kin_sub3_dim/P"/>
</dbReference>
<evidence type="ECO:0000313" key="11">
    <source>
        <dbReference type="EMBL" id="TCS94193.1"/>
    </source>
</evidence>
<dbReference type="InterPro" id="IPR003594">
    <property type="entry name" value="HATPase_dom"/>
</dbReference>
<evidence type="ECO:0000256" key="8">
    <source>
        <dbReference type="ARBA" id="ARBA00023012"/>
    </source>
</evidence>
<dbReference type="GO" id="GO:0046983">
    <property type="term" value="F:protein dimerization activity"/>
    <property type="evidence" value="ECO:0007669"/>
    <property type="project" value="InterPro"/>
</dbReference>
<evidence type="ECO:0000259" key="9">
    <source>
        <dbReference type="PROSITE" id="PS50109"/>
    </source>
</evidence>
<dbReference type="GO" id="GO:0016020">
    <property type="term" value="C:membrane"/>
    <property type="evidence" value="ECO:0007669"/>
    <property type="project" value="InterPro"/>
</dbReference>
<gene>
    <name evidence="11" type="ORF">EDD58_10459</name>
</gene>
<dbReference type="Gene3D" id="3.30.565.10">
    <property type="entry name" value="Histidine kinase-like ATPase, C-terminal domain"/>
    <property type="match status" value="1"/>
</dbReference>
<dbReference type="InterPro" id="IPR000014">
    <property type="entry name" value="PAS"/>
</dbReference>
<dbReference type="PROSITE" id="PS50112">
    <property type="entry name" value="PAS"/>
    <property type="match status" value="1"/>
</dbReference>
<sequence length="339" mass="39177">MLEQTDYMIQVFNSLQDGIIIMNQNREILVMNPSAVKMTGWLVGEPVPYCTFCQKREVKKGENRCYLVAQEEVPYFLSQMPVYQGRKLEVEMSTAVIFHDPKTDEKEILLVLRDQTLKKKEEEARLSKMIIQKLIEAQENEHKRLAQELHDGVSQSLYSISIAMDAIDAHIDRPELKQYISEVKNELDHVITDVKAYSHQLRPQILDQLGLVAAIEGMVRSYQQIVPQVQFHFQADLEERLPSLTEINLFRVTQEALHNIMKYAQADQVCISLIKYRDGLYQQIKDNGMGFDPNQVKEGLGLKHMEERIDQLNGSIHIQSSPQGTTIYVWVPVTKEDHH</sequence>
<evidence type="ECO:0000256" key="2">
    <source>
        <dbReference type="ARBA" id="ARBA00012438"/>
    </source>
</evidence>
<dbReference type="Gene3D" id="1.20.5.1930">
    <property type="match status" value="1"/>
</dbReference>
<protein>
    <recommendedName>
        <fullName evidence="2">histidine kinase</fullName>
        <ecNumber evidence="2">2.7.13.3</ecNumber>
    </recommendedName>
</protein>
<name>A0A4R3L3H7_9BACL</name>
<keyword evidence="6" id="KW-0418">Kinase</keyword>
<evidence type="ECO:0000256" key="7">
    <source>
        <dbReference type="ARBA" id="ARBA00022840"/>
    </source>
</evidence>